<sequence length="368" mass="40741">MEQSPNTPEADLTAATSTVSATPTEAAIEFDSHPFTFHGLGGEFFRIWIVNIVLTILTLGIYAAWAKVRTHQYFYGNMQVAGGSFQYLANPVTILKGRIIAVVLFVAFFFLNQQFPVETMVVSIPLFLFLSPWIINRSLRFNMRNTAFRNIRFDFTGSYGSAFCNFVLGYLAVLFSFGIAFPWWIRQLNKYLVNNTKYGDAPFEAKLDVGEYYITFLMAMLIATVLYIGLFVLGGLSFAGAAFDAPAVATIGTGITVLVGIIGFTFVKAFVNARLGNLLFNNTKLKENKFKSQLDAKALTKLYLLNALLIIVTLGFAIPWVICNLVRYRAETLVLEGNDLDSFVAAQIDAGNAIGEEIGDVFDIELGL</sequence>
<proteinExistence type="predicted"/>
<reference evidence="2 3" key="1">
    <citation type="submission" date="2018-07" db="EMBL/GenBank/DDBJ databases">
        <title>Corallincola holothuriorum sp. nov., a new facultative anaerobe isolated from sea cucumber Apostichopus japonicus.</title>
        <authorList>
            <person name="Xia H."/>
        </authorList>
    </citation>
    <scope>NUCLEOTIDE SEQUENCE [LARGE SCALE GENOMIC DNA]</scope>
    <source>
        <strain evidence="2 3">C4</strain>
    </source>
</reference>
<dbReference type="RefSeq" id="WP_114337421.1">
    <property type="nucleotide sequence ID" value="NZ_QPID01000003.1"/>
</dbReference>
<evidence type="ECO:0000313" key="2">
    <source>
        <dbReference type="EMBL" id="RCU50826.1"/>
    </source>
</evidence>
<dbReference type="AlphaFoldDB" id="A0A368NKY9"/>
<keyword evidence="3" id="KW-1185">Reference proteome</keyword>
<feature type="transmembrane region" description="Helical" evidence="1">
    <location>
        <begin position="156"/>
        <end position="185"/>
    </location>
</feature>
<name>A0A368NKY9_9GAMM</name>
<dbReference type="Pfam" id="PF05987">
    <property type="entry name" value="DUF898"/>
    <property type="match status" value="1"/>
</dbReference>
<dbReference type="OrthoDB" id="9765721at2"/>
<feature type="transmembrane region" description="Helical" evidence="1">
    <location>
        <begin position="248"/>
        <end position="271"/>
    </location>
</feature>
<organism evidence="2 3">
    <name type="scientific">Corallincola holothuriorum</name>
    <dbReference type="NCBI Taxonomy" id="2282215"/>
    <lineage>
        <taxon>Bacteria</taxon>
        <taxon>Pseudomonadati</taxon>
        <taxon>Pseudomonadota</taxon>
        <taxon>Gammaproteobacteria</taxon>
        <taxon>Alteromonadales</taxon>
        <taxon>Psychromonadaceae</taxon>
        <taxon>Corallincola</taxon>
    </lineage>
</organism>
<protein>
    <submittedName>
        <fullName evidence="2">DUF898 domain-containing protein</fullName>
    </submittedName>
</protein>
<evidence type="ECO:0000256" key="1">
    <source>
        <dbReference type="SAM" id="Phobius"/>
    </source>
</evidence>
<keyword evidence="1" id="KW-0812">Transmembrane</keyword>
<accession>A0A368NKY9</accession>
<dbReference type="InterPro" id="IPR010295">
    <property type="entry name" value="DUF898"/>
</dbReference>
<feature type="transmembrane region" description="Helical" evidence="1">
    <location>
        <begin position="117"/>
        <end position="135"/>
    </location>
</feature>
<dbReference type="EMBL" id="QPID01000003">
    <property type="protein sequence ID" value="RCU50826.1"/>
    <property type="molecule type" value="Genomic_DNA"/>
</dbReference>
<feature type="transmembrane region" description="Helical" evidence="1">
    <location>
        <begin position="212"/>
        <end position="236"/>
    </location>
</feature>
<comment type="caution">
    <text evidence="2">The sequence shown here is derived from an EMBL/GenBank/DDBJ whole genome shotgun (WGS) entry which is preliminary data.</text>
</comment>
<evidence type="ECO:0000313" key="3">
    <source>
        <dbReference type="Proteomes" id="UP000252558"/>
    </source>
</evidence>
<keyword evidence="1" id="KW-1133">Transmembrane helix</keyword>
<feature type="transmembrane region" description="Helical" evidence="1">
    <location>
        <begin position="45"/>
        <end position="66"/>
    </location>
</feature>
<gene>
    <name evidence="2" type="ORF">DU002_05730</name>
</gene>
<feature type="transmembrane region" description="Helical" evidence="1">
    <location>
        <begin position="302"/>
        <end position="323"/>
    </location>
</feature>
<feature type="transmembrane region" description="Helical" evidence="1">
    <location>
        <begin position="87"/>
        <end position="111"/>
    </location>
</feature>
<dbReference type="Proteomes" id="UP000252558">
    <property type="component" value="Unassembled WGS sequence"/>
</dbReference>
<keyword evidence="1" id="KW-0472">Membrane</keyword>